<feature type="transmembrane region" description="Helical" evidence="1">
    <location>
        <begin position="64"/>
        <end position="83"/>
    </location>
</feature>
<organism evidence="2">
    <name type="scientific">Cacopsylla melanoneura</name>
    <dbReference type="NCBI Taxonomy" id="428564"/>
    <lineage>
        <taxon>Eukaryota</taxon>
        <taxon>Metazoa</taxon>
        <taxon>Ecdysozoa</taxon>
        <taxon>Arthropoda</taxon>
        <taxon>Hexapoda</taxon>
        <taxon>Insecta</taxon>
        <taxon>Pterygota</taxon>
        <taxon>Neoptera</taxon>
        <taxon>Paraneoptera</taxon>
        <taxon>Hemiptera</taxon>
        <taxon>Sternorrhyncha</taxon>
        <taxon>Psylloidea</taxon>
        <taxon>Psyllidae</taxon>
        <taxon>Psyllinae</taxon>
        <taxon>Cacopsylla</taxon>
    </lineage>
</organism>
<dbReference type="EMBL" id="HBUF01170037">
    <property type="protein sequence ID" value="CAG6652093.1"/>
    <property type="molecule type" value="Transcribed_RNA"/>
</dbReference>
<accession>A0A8D8W9K1</accession>
<reference evidence="2" key="1">
    <citation type="submission" date="2021-05" db="EMBL/GenBank/DDBJ databases">
        <authorList>
            <person name="Alioto T."/>
            <person name="Alioto T."/>
            <person name="Gomez Garrido J."/>
        </authorList>
    </citation>
    <scope>NUCLEOTIDE SEQUENCE</scope>
</reference>
<dbReference type="EMBL" id="HBUF01170031">
    <property type="protein sequence ID" value="CAG6652038.1"/>
    <property type="molecule type" value="Transcribed_RNA"/>
</dbReference>
<proteinExistence type="predicted"/>
<feature type="transmembrane region" description="Helical" evidence="1">
    <location>
        <begin position="36"/>
        <end position="58"/>
    </location>
</feature>
<dbReference type="EMBL" id="HBUF01170027">
    <property type="protein sequence ID" value="CAG6652007.1"/>
    <property type="molecule type" value="Transcribed_RNA"/>
</dbReference>
<protein>
    <submittedName>
        <fullName evidence="2">Uncharacterized protein</fullName>
    </submittedName>
</protein>
<evidence type="ECO:0000256" key="1">
    <source>
        <dbReference type="SAM" id="Phobius"/>
    </source>
</evidence>
<keyword evidence="1" id="KW-0812">Transmembrane</keyword>
<name>A0A8D8W9K1_9HEMI</name>
<dbReference type="AlphaFoldDB" id="A0A8D8W9K1"/>
<evidence type="ECO:0000313" key="2">
    <source>
        <dbReference type="EMBL" id="CAG6652093.1"/>
    </source>
</evidence>
<sequence length="158" mass="18745">MPFKILWPLDFLVCSSPSYPRCRVSICFFFSVPSRLFFSIIFLVSSVLLLFFVFFIILCFYFHFIFHFISLSSVLFMIFNFVFPPRPSFCSPRPLPVSVPHRSNHNRSRLPSRRRQRTVRPPALFCLLHIPRSSHHRLLLPLLLLRRPRRPSSVVPRP</sequence>
<keyword evidence="1" id="KW-1133">Transmembrane helix</keyword>
<keyword evidence="1" id="KW-0472">Membrane</keyword>